<keyword evidence="1" id="KW-0732">Signal</keyword>
<evidence type="ECO:0000313" key="3">
    <source>
        <dbReference type="Proteomes" id="UP000198426"/>
    </source>
</evidence>
<feature type="chain" id="PRO_5013009163" description="DUF4136 domain-containing protein" evidence="1">
    <location>
        <begin position="24"/>
        <end position="183"/>
    </location>
</feature>
<dbReference type="EMBL" id="FZOY01000004">
    <property type="protein sequence ID" value="SNS87842.1"/>
    <property type="molecule type" value="Genomic_DNA"/>
</dbReference>
<dbReference type="RefSeq" id="WP_089233265.1">
    <property type="nucleotide sequence ID" value="NZ_FZOY01000004.1"/>
</dbReference>
<dbReference type="OrthoDB" id="7834608at2"/>
<gene>
    <name evidence="2" type="ORF">SAMN05421757_104172</name>
</gene>
<proteinExistence type="predicted"/>
<dbReference type="Proteomes" id="UP000198426">
    <property type="component" value="Unassembled WGS sequence"/>
</dbReference>
<feature type="signal peptide" evidence="1">
    <location>
        <begin position="1"/>
        <end position="23"/>
    </location>
</feature>
<dbReference type="AlphaFoldDB" id="A0A239I383"/>
<sequence length="183" mass="20010">MTRLTRRLFALAAAAALAGCASSTETATQAERIPLGEFKLGHIVVVADNVKQVQPSRNVSVEEWESAYRDALDARFSGYTGDQFYHIAVNILGYSVAVPGVPVVLAPKSAMIIEASIWDDEAGGKINAEPKQFTVFESFDEEFVVGSGLTKSRDEQVAALAANGARQIEEWMRDNPEWFARKN</sequence>
<protein>
    <recommendedName>
        <fullName evidence="4">DUF4136 domain-containing protein</fullName>
    </recommendedName>
</protein>
<evidence type="ECO:0000313" key="2">
    <source>
        <dbReference type="EMBL" id="SNS87842.1"/>
    </source>
</evidence>
<accession>A0A239I383</accession>
<name>A0A239I383_9RHOB</name>
<organism evidence="2 3">
    <name type="scientific">Tropicimonas sediminicola</name>
    <dbReference type="NCBI Taxonomy" id="1031541"/>
    <lineage>
        <taxon>Bacteria</taxon>
        <taxon>Pseudomonadati</taxon>
        <taxon>Pseudomonadota</taxon>
        <taxon>Alphaproteobacteria</taxon>
        <taxon>Rhodobacterales</taxon>
        <taxon>Roseobacteraceae</taxon>
        <taxon>Tropicimonas</taxon>
    </lineage>
</organism>
<keyword evidence="3" id="KW-1185">Reference proteome</keyword>
<reference evidence="2 3" key="1">
    <citation type="submission" date="2017-06" db="EMBL/GenBank/DDBJ databases">
        <authorList>
            <person name="Kim H.J."/>
            <person name="Triplett B.A."/>
        </authorList>
    </citation>
    <scope>NUCLEOTIDE SEQUENCE [LARGE SCALE GENOMIC DNA]</scope>
    <source>
        <strain evidence="2 3">DSM 29339</strain>
    </source>
</reference>
<evidence type="ECO:0008006" key="4">
    <source>
        <dbReference type="Google" id="ProtNLM"/>
    </source>
</evidence>
<dbReference type="PROSITE" id="PS51257">
    <property type="entry name" value="PROKAR_LIPOPROTEIN"/>
    <property type="match status" value="1"/>
</dbReference>
<evidence type="ECO:0000256" key="1">
    <source>
        <dbReference type="SAM" id="SignalP"/>
    </source>
</evidence>